<dbReference type="InterPro" id="IPR043038">
    <property type="entry name" value="VbhA_sf"/>
</dbReference>
<protein>
    <recommendedName>
        <fullName evidence="1">Antitoxin VbhA domain-containing protein</fullName>
    </recommendedName>
</protein>
<feature type="domain" description="Antitoxin VbhA" evidence="1">
    <location>
        <begin position="14"/>
        <end position="52"/>
    </location>
</feature>
<dbReference type="KEGG" id="hpaa:E5Q53_07325"/>
<dbReference type="GeneID" id="78224913"/>
<reference evidence="3 4" key="1">
    <citation type="submission" date="2018-05" db="EMBL/GenBank/DDBJ databases">
        <title>Draft Genome Sequences for a Diverse set of 7 Haemophilus Species.</title>
        <authorList>
            <person name="Nichols M."/>
            <person name="Topaz N."/>
            <person name="Wang X."/>
            <person name="Wang X."/>
            <person name="Boxrud D."/>
        </authorList>
    </citation>
    <scope>NUCLEOTIDE SEQUENCE [LARGE SCALE GENOMIC DNA]</scope>
    <source>
        <strain evidence="3 4">C2010039593</strain>
    </source>
</reference>
<dbReference type="InterPro" id="IPR033788">
    <property type="entry name" value="VbhA-like"/>
</dbReference>
<dbReference type="Gene3D" id="1.10.8.1050">
    <property type="entry name" value="Antitoxin VbhA-like"/>
    <property type="match status" value="1"/>
</dbReference>
<accession>A0A369ZEZ4</accession>
<dbReference type="CDD" id="cd11586">
    <property type="entry name" value="VbhA_like"/>
    <property type="match status" value="1"/>
</dbReference>
<gene>
    <name evidence="3" type="ORF">DPV98_04480</name>
    <name evidence="2" type="ORF">E5Q53_07325</name>
</gene>
<name>A0A369ZEZ4_HAEPH</name>
<dbReference type="Proteomes" id="UP000253999">
    <property type="component" value="Unassembled WGS sequence"/>
</dbReference>
<organism evidence="3 4">
    <name type="scientific">Haemophilus parahaemolyticus</name>
    <dbReference type="NCBI Taxonomy" id="735"/>
    <lineage>
        <taxon>Bacteria</taxon>
        <taxon>Pseudomonadati</taxon>
        <taxon>Pseudomonadota</taxon>
        <taxon>Gammaproteobacteria</taxon>
        <taxon>Pasteurellales</taxon>
        <taxon>Pasteurellaceae</taxon>
        <taxon>Haemophilus</taxon>
    </lineage>
</organism>
<evidence type="ECO:0000313" key="5">
    <source>
        <dbReference type="Proteomes" id="UP000323974"/>
    </source>
</evidence>
<sequence length="59" mass="6767">MLAALLEKQKRQEAANFAINNNAIEGLFVSDEAKDLLNRWVNGEITLEEAENKMYALWQ</sequence>
<dbReference type="EMBL" id="QEQD01000004">
    <property type="protein sequence ID" value="RDF04637.1"/>
    <property type="molecule type" value="Genomic_DNA"/>
</dbReference>
<evidence type="ECO:0000313" key="3">
    <source>
        <dbReference type="EMBL" id="RDF04637.1"/>
    </source>
</evidence>
<dbReference type="InterPro" id="IPR041535">
    <property type="entry name" value="VbhA"/>
</dbReference>
<proteinExistence type="predicted"/>
<dbReference type="RefSeq" id="WP_005705413.1">
    <property type="nucleotide sequence ID" value="NZ_CAUQRN010000014.1"/>
</dbReference>
<dbReference type="AlphaFoldDB" id="A0A369ZEZ4"/>
<dbReference type="EMBL" id="CP038817">
    <property type="protein sequence ID" value="QEN11247.1"/>
    <property type="molecule type" value="Genomic_DNA"/>
</dbReference>
<dbReference type="Proteomes" id="UP000323974">
    <property type="component" value="Chromosome"/>
</dbReference>
<dbReference type="Pfam" id="PF18495">
    <property type="entry name" value="VbhA"/>
    <property type="match status" value="1"/>
</dbReference>
<evidence type="ECO:0000259" key="1">
    <source>
        <dbReference type="Pfam" id="PF18495"/>
    </source>
</evidence>
<evidence type="ECO:0000313" key="4">
    <source>
        <dbReference type="Proteomes" id="UP000253999"/>
    </source>
</evidence>
<reference evidence="2 5" key="2">
    <citation type="submission" date="2019-04" db="EMBL/GenBank/DDBJ databases">
        <title>Complete Genome and Methylome Analysis of Haemophilus haemolyticus NEB129.</title>
        <authorList>
            <person name="Fomenkov A."/>
            <person name="Roberts R.J."/>
            <person name="Anton B.P."/>
            <person name="Vincze T."/>
        </authorList>
    </citation>
    <scope>NUCLEOTIDE SEQUENCE [LARGE SCALE GENOMIC DNA]</scope>
    <source>
        <strain evidence="2 5">NEB129</strain>
    </source>
</reference>
<evidence type="ECO:0000313" key="2">
    <source>
        <dbReference type="EMBL" id="QEN11247.1"/>
    </source>
</evidence>